<dbReference type="AlphaFoldDB" id="A0ABD1L9C3"/>
<sequence length="53" mass="6106">MLHYLVCVDFFSSHLTRSLEAKVFVLLFYLSPAFCILCGCGRTMKQLDLLKSF</sequence>
<feature type="transmembrane region" description="Helical" evidence="1">
    <location>
        <begin position="23"/>
        <end position="41"/>
    </location>
</feature>
<comment type="caution">
    <text evidence="2">The sequence shown here is derived from an EMBL/GenBank/DDBJ whole genome shotgun (WGS) entry which is preliminary data.</text>
</comment>
<dbReference type="EMBL" id="JBGMDY010000010">
    <property type="protein sequence ID" value="KAL2320119.1"/>
    <property type="molecule type" value="Genomic_DNA"/>
</dbReference>
<dbReference type="Proteomes" id="UP001603857">
    <property type="component" value="Unassembled WGS sequence"/>
</dbReference>
<evidence type="ECO:0000256" key="1">
    <source>
        <dbReference type="SAM" id="Phobius"/>
    </source>
</evidence>
<evidence type="ECO:0000313" key="2">
    <source>
        <dbReference type="EMBL" id="KAL2320119.1"/>
    </source>
</evidence>
<accession>A0ABD1L9C3</accession>
<organism evidence="2 3">
    <name type="scientific">Flemingia macrophylla</name>
    <dbReference type="NCBI Taxonomy" id="520843"/>
    <lineage>
        <taxon>Eukaryota</taxon>
        <taxon>Viridiplantae</taxon>
        <taxon>Streptophyta</taxon>
        <taxon>Embryophyta</taxon>
        <taxon>Tracheophyta</taxon>
        <taxon>Spermatophyta</taxon>
        <taxon>Magnoliopsida</taxon>
        <taxon>eudicotyledons</taxon>
        <taxon>Gunneridae</taxon>
        <taxon>Pentapetalae</taxon>
        <taxon>rosids</taxon>
        <taxon>fabids</taxon>
        <taxon>Fabales</taxon>
        <taxon>Fabaceae</taxon>
        <taxon>Papilionoideae</taxon>
        <taxon>50 kb inversion clade</taxon>
        <taxon>NPAAA clade</taxon>
        <taxon>indigoferoid/millettioid clade</taxon>
        <taxon>Phaseoleae</taxon>
        <taxon>Flemingia</taxon>
    </lineage>
</organism>
<keyword evidence="1" id="KW-0812">Transmembrane</keyword>
<keyword evidence="1" id="KW-1133">Transmembrane helix</keyword>
<name>A0ABD1L9C3_9FABA</name>
<keyword evidence="1" id="KW-0472">Membrane</keyword>
<reference evidence="2 3" key="1">
    <citation type="submission" date="2024-08" db="EMBL/GenBank/DDBJ databases">
        <title>Insights into the chromosomal genome structure of Flemingia macrophylla.</title>
        <authorList>
            <person name="Ding Y."/>
            <person name="Zhao Y."/>
            <person name="Bi W."/>
            <person name="Wu M."/>
            <person name="Zhao G."/>
            <person name="Gong Y."/>
            <person name="Li W."/>
            <person name="Zhang P."/>
        </authorList>
    </citation>
    <scope>NUCLEOTIDE SEQUENCE [LARGE SCALE GENOMIC DNA]</scope>
    <source>
        <strain evidence="2">DYQJB</strain>
        <tissue evidence="2">Leaf</tissue>
    </source>
</reference>
<evidence type="ECO:0000313" key="3">
    <source>
        <dbReference type="Proteomes" id="UP001603857"/>
    </source>
</evidence>
<gene>
    <name evidence="2" type="ORF">Fmac_029088</name>
</gene>
<protein>
    <submittedName>
        <fullName evidence="2">Uncharacterized protein</fullName>
    </submittedName>
</protein>
<proteinExistence type="predicted"/>
<keyword evidence="3" id="KW-1185">Reference proteome</keyword>